<gene>
    <name evidence="5" type="ORF">M9189_07445</name>
</gene>
<name>A0A9J6ZN51_9BACT</name>
<dbReference type="PANTHER" id="PTHR47313:SF1">
    <property type="entry name" value="RIBOSOMAL RNA LARGE SUBUNIT METHYLTRANSFERASE K_L"/>
    <property type="match status" value="1"/>
</dbReference>
<dbReference type="PROSITE" id="PS01261">
    <property type="entry name" value="UPF0020"/>
    <property type="match status" value="1"/>
</dbReference>
<evidence type="ECO:0000256" key="2">
    <source>
        <dbReference type="ARBA" id="ARBA00022679"/>
    </source>
</evidence>
<evidence type="ECO:0000256" key="3">
    <source>
        <dbReference type="PROSITE-ProRule" id="PRU00529"/>
    </source>
</evidence>
<dbReference type="GO" id="GO:0070043">
    <property type="term" value="F:rRNA (guanine-N7-)-methyltransferase activity"/>
    <property type="evidence" value="ECO:0007669"/>
    <property type="project" value="TreeGrafter"/>
</dbReference>
<dbReference type="Proteomes" id="UP001056426">
    <property type="component" value="Chromosome"/>
</dbReference>
<organism evidence="5 6">
    <name type="scientific">Xiashengella succiniciproducens</name>
    <dbReference type="NCBI Taxonomy" id="2949635"/>
    <lineage>
        <taxon>Bacteria</taxon>
        <taxon>Pseudomonadati</taxon>
        <taxon>Bacteroidota</taxon>
        <taxon>Bacteroidia</taxon>
        <taxon>Marinilabiliales</taxon>
        <taxon>Marinilabiliaceae</taxon>
        <taxon>Xiashengella</taxon>
    </lineage>
</organism>
<feature type="domain" description="THUMP" evidence="4">
    <location>
        <begin position="42"/>
        <end position="153"/>
    </location>
</feature>
<dbReference type="InterPro" id="IPR000241">
    <property type="entry name" value="RlmKL-like_Mtase"/>
</dbReference>
<accession>A0A9J6ZN51</accession>
<sequence length="383" mass="43241">MRLVAKTFFGLEKVLAKELEDLGAGNISILKRAVSFDANKELLYKSNLYLRSALRILQPLKTFTARNEDQLYKAVREYDWSHYLSNDKTFAIDPVVYSRFFQHSKYAALKVKDAICDQFRDKTGARPSIDPVRPDLLINLHIAEDKVTLSMDSSGDPLNQRGYRTKPYTAPINEALAAGMLLIAGYDGSRPMMDPMCGSGTFLIEAAMIASRMAPNIKRREFGFMRWGNYDPELWKRITEEAKAKIVTPQHRIGGSDISVMAIDIARQSALDFGLKKYIDLSVKQFTEAEANGRGGLFITNPPYQERLKSRDIFLLYSELGSQLKHKFSGWDAWIISGNAEALKSVGLKPSTRQTLYNGALECNFQKFELYEGSRKQGGLKSE</sequence>
<reference evidence="5" key="2">
    <citation type="submission" date="2022-06" db="EMBL/GenBank/DDBJ databases">
        <title>Xiashengella guii gen. nov. sp. nov., a bacterium isolated form anaerobic digestion tank.</title>
        <authorList>
            <person name="Huang H."/>
        </authorList>
    </citation>
    <scope>NUCLEOTIDE SEQUENCE</scope>
    <source>
        <strain evidence="5">Ai-910</strain>
    </source>
</reference>
<dbReference type="KEGG" id="alkq:M9189_07445"/>
<dbReference type="AlphaFoldDB" id="A0A9J6ZN51"/>
<reference evidence="5" key="1">
    <citation type="submission" date="2022-05" db="EMBL/GenBank/DDBJ databases">
        <authorList>
            <person name="Sun X."/>
        </authorList>
    </citation>
    <scope>NUCLEOTIDE SEQUENCE</scope>
    <source>
        <strain evidence="5">Ai-910</strain>
    </source>
</reference>
<dbReference type="Pfam" id="PF02926">
    <property type="entry name" value="THUMP"/>
    <property type="match status" value="1"/>
</dbReference>
<proteinExistence type="predicted"/>
<dbReference type="Gene3D" id="3.30.2130.30">
    <property type="match status" value="1"/>
</dbReference>
<keyword evidence="3" id="KW-0694">RNA-binding</keyword>
<dbReference type="SMART" id="SM00981">
    <property type="entry name" value="THUMP"/>
    <property type="match status" value="1"/>
</dbReference>
<dbReference type="GO" id="GO:0003723">
    <property type="term" value="F:RNA binding"/>
    <property type="evidence" value="ECO:0007669"/>
    <property type="project" value="UniProtKB-UniRule"/>
</dbReference>
<dbReference type="GO" id="GO:0008990">
    <property type="term" value="F:rRNA (guanine-N2-)-methyltransferase activity"/>
    <property type="evidence" value="ECO:0007669"/>
    <property type="project" value="TreeGrafter"/>
</dbReference>
<evidence type="ECO:0000259" key="4">
    <source>
        <dbReference type="PROSITE" id="PS51165"/>
    </source>
</evidence>
<dbReference type="EMBL" id="CP098400">
    <property type="protein sequence ID" value="URW78696.1"/>
    <property type="molecule type" value="Genomic_DNA"/>
</dbReference>
<evidence type="ECO:0000313" key="5">
    <source>
        <dbReference type="EMBL" id="URW78696.1"/>
    </source>
</evidence>
<protein>
    <submittedName>
        <fullName evidence="5">THUMP domain-containing protein</fullName>
    </submittedName>
</protein>
<keyword evidence="2" id="KW-0808">Transferase</keyword>
<dbReference type="Pfam" id="PF01170">
    <property type="entry name" value="UPF0020"/>
    <property type="match status" value="1"/>
</dbReference>
<dbReference type="Gene3D" id="3.40.50.150">
    <property type="entry name" value="Vaccinia Virus protein VP39"/>
    <property type="match status" value="1"/>
</dbReference>
<dbReference type="InterPro" id="IPR054170">
    <property type="entry name" value="RlmL_1st"/>
</dbReference>
<keyword evidence="6" id="KW-1185">Reference proteome</keyword>
<dbReference type="InterPro" id="IPR053943">
    <property type="entry name" value="RlmKL-like_Mtase_CS"/>
</dbReference>
<dbReference type="InterPro" id="IPR029063">
    <property type="entry name" value="SAM-dependent_MTases_sf"/>
</dbReference>
<dbReference type="SUPFAM" id="SSF53335">
    <property type="entry name" value="S-adenosyl-L-methionine-dependent methyltransferases"/>
    <property type="match status" value="1"/>
</dbReference>
<keyword evidence="1" id="KW-0489">Methyltransferase</keyword>
<dbReference type="Pfam" id="PF22020">
    <property type="entry name" value="RlmL_1st"/>
    <property type="match status" value="1"/>
</dbReference>
<dbReference type="CDD" id="cd11715">
    <property type="entry name" value="THUMP_AdoMetMT"/>
    <property type="match status" value="1"/>
</dbReference>
<evidence type="ECO:0000313" key="6">
    <source>
        <dbReference type="Proteomes" id="UP001056426"/>
    </source>
</evidence>
<dbReference type="InterPro" id="IPR004114">
    <property type="entry name" value="THUMP_dom"/>
</dbReference>
<evidence type="ECO:0000256" key="1">
    <source>
        <dbReference type="ARBA" id="ARBA00022603"/>
    </source>
</evidence>
<dbReference type="PROSITE" id="PS51165">
    <property type="entry name" value="THUMP"/>
    <property type="match status" value="1"/>
</dbReference>
<dbReference type="RefSeq" id="WP_250722057.1">
    <property type="nucleotide sequence ID" value="NZ_CP098400.1"/>
</dbReference>
<dbReference type="PANTHER" id="PTHR47313">
    <property type="entry name" value="RIBOSOMAL RNA LARGE SUBUNIT METHYLTRANSFERASE K/L"/>
    <property type="match status" value="1"/>
</dbReference>